<protein>
    <submittedName>
        <fullName evidence="1">Uncharacterized protein</fullName>
    </submittedName>
</protein>
<reference evidence="1" key="1">
    <citation type="submission" date="2022-11" db="EMBL/GenBank/DDBJ databases">
        <title>Genome Sequence of Boeremia exigua.</title>
        <authorList>
            <person name="Buettner E."/>
        </authorList>
    </citation>
    <scope>NUCLEOTIDE SEQUENCE</scope>
    <source>
        <strain evidence="1">CU02</strain>
    </source>
</reference>
<accession>A0ACC2HQ51</accession>
<organism evidence="1 2">
    <name type="scientific">Boeremia exigua</name>
    <dbReference type="NCBI Taxonomy" id="749465"/>
    <lineage>
        <taxon>Eukaryota</taxon>
        <taxon>Fungi</taxon>
        <taxon>Dikarya</taxon>
        <taxon>Ascomycota</taxon>
        <taxon>Pezizomycotina</taxon>
        <taxon>Dothideomycetes</taxon>
        <taxon>Pleosporomycetidae</taxon>
        <taxon>Pleosporales</taxon>
        <taxon>Pleosporineae</taxon>
        <taxon>Didymellaceae</taxon>
        <taxon>Boeremia</taxon>
    </lineage>
</organism>
<keyword evidence="2" id="KW-1185">Reference proteome</keyword>
<name>A0ACC2HQ51_9PLEO</name>
<gene>
    <name evidence="1" type="ORF">OPT61_g10491</name>
</gene>
<sequence>MQPQQRRACQLVEDTGGGRWASQLEQAVFLRGGYVLHCAALAESRRGAAGQASSIVPAAVGPSSASSLVRARRAR</sequence>
<proteinExistence type="predicted"/>
<dbReference type="EMBL" id="JAPHNI010001736">
    <property type="protein sequence ID" value="KAJ8104924.1"/>
    <property type="molecule type" value="Genomic_DNA"/>
</dbReference>
<comment type="caution">
    <text evidence="1">The sequence shown here is derived from an EMBL/GenBank/DDBJ whole genome shotgun (WGS) entry which is preliminary data.</text>
</comment>
<dbReference type="Proteomes" id="UP001153331">
    <property type="component" value="Unassembled WGS sequence"/>
</dbReference>
<evidence type="ECO:0000313" key="1">
    <source>
        <dbReference type="EMBL" id="KAJ8104924.1"/>
    </source>
</evidence>
<evidence type="ECO:0000313" key="2">
    <source>
        <dbReference type="Proteomes" id="UP001153331"/>
    </source>
</evidence>